<accession>A0A059G626</accession>
<dbReference type="PATRIC" id="fig|1280953.3.peg.2670"/>
<name>A0A059G626_9PROT</name>
<dbReference type="SUPFAM" id="SSF47413">
    <property type="entry name" value="lambda repressor-like DNA-binding domains"/>
    <property type="match status" value="1"/>
</dbReference>
<dbReference type="InterPro" id="IPR001387">
    <property type="entry name" value="Cro/C1-type_HTH"/>
</dbReference>
<keyword evidence="3" id="KW-1185">Reference proteome</keyword>
<reference evidence="2 3" key="1">
    <citation type="journal article" date="2014" name="Antonie Van Leeuwenhoek">
        <title>Hyphomonas beringensis sp. nov. and Hyphomonas chukchiensis sp. nov., isolated from surface seawater of the Bering Sea and Chukchi Sea.</title>
        <authorList>
            <person name="Li C."/>
            <person name="Lai Q."/>
            <person name="Li G."/>
            <person name="Dong C."/>
            <person name="Wang J."/>
            <person name="Liao Y."/>
            <person name="Shao Z."/>
        </authorList>
    </citation>
    <scope>NUCLEOTIDE SEQUENCE [LARGE SCALE GENOMIC DNA]</scope>
    <source>
        <strain evidence="2 3">SCH89</strain>
    </source>
</reference>
<protein>
    <submittedName>
        <fullName evidence="2">XRE family transcriptional regulator</fullName>
    </submittedName>
</protein>
<comment type="caution">
    <text evidence="2">The sequence shown here is derived from an EMBL/GenBank/DDBJ whole genome shotgun (WGS) entry which is preliminary data.</text>
</comment>
<gene>
    <name evidence="2" type="ORF">HOC_13264</name>
</gene>
<dbReference type="SMART" id="SM00530">
    <property type="entry name" value="HTH_XRE"/>
    <property type="match status" value="1"/>
</dbReference>
<evidence type="ECO:0000313" key="3">
    <source>
        <dbReference type="Proteomes" id="UP000024942"/>
    </source>
</evidence>
<dbReference type="InterPro" id="IPR010982">
    <property type="entry name" value="Lambda_DNA-bd_dom_sf"/>
</dbReference>
<dbReference type="AlphaFoldDB" id="A0A059G626"/>
<dbReference type="Pfam" id="PF01381">
    <property type="entry name" value="HTH_3"/>
    <property type="match status" value="1"/>
</dbReference>
<dbReference type="Proteomes" id="UP000024942">
    <property type="component" value="Unassembled WGS sequence"/>
</dbReference>
<feature type="domain" description="HTH cro/C1-type" evidence="1">
    <location>
        <begin position="6"/>
        <end position="60"/>
    </location>
</feature>
<organism evidence="2 3">
    <name type="scientific">Hyphomonas oceanitis SCH89</name>
    <dbReference type="NCBI Taxonomy" id="1280953"/>
    <lineage>
        <taxon>Bacteria</taxon>
        <taxon>Pseudomonadati</taxon>
        <taxon>Pseudomonadota</taxon>
        <taxon>Alphaproteobacteria</taxon>
        <taxon>Hyphomonadales</taxon>
        <taxon>Hyphomonadaceae</taxon>
        <taxon>Hyphomonas</taxon>
    </lineage>
</organism>
<evidence type="ECO:0000259" key="1">
    <source>
        <dbReference type="PROSITE" id="PS50943"/>
    </source>
</evidence>
<dbReference type="Gene3D" id="1.10.260.40">
    <property type="entry name" value="lambda repressor-like DNA-binding domains"/>
    <property type="match status" value="1"/>
</dbReference>
<dbReference type="PROSITE" id="PS50943">
    <property type="entry name" value="HTH_CROC1"/>
    <property type="match status" value="1"/>
</dbReference>
<dbReference type="CDD" id="cd00093">
    <property type="entry name" value="HTH_XRE"/>
    <property type="match status" value="1"/>
</dbReference>
<proteinExistence type="predicted"/>
<evidence type="ECO:0000313" key="2">
    <source>
        <dbReference type="EMBL" id="KDA01888.1"/>
    </source>
</evidence>
<sequence>MAGDMVRKARMEAGWTQAELGARMRVRQATVSKLEAGEPATRMEVFFDALTALGLELVVAKRGSKADFGDLF</sequence>
<dbReference type="GO" id="GO:0003677">
    <property type="term" value="F:DNA binding"/>
    <property type="evidence" value="ECO:0007669"/>
    <property type="project" value="InterPro"/>
</dbReference>
<dbReference type="STRING" id="1280953.HOC_13264"/>
<dbReference type="EMBL" id="ARYL01000020">
    <property type="protein sequence ID" value="KDA01888.1"/>
    <property type="molecule type" value="Genomic_DNA"/>
</dbReference>
<dbReference type="eggNOG" id="COG1396">
    <property type="taxonomic scope" value="Bacteria"/>
</dbReference>